<dbReference type="GeneID" id="19014342"/>
<dbReference type="AlphaFoldDB" id="K8EIQ2"/>
<protein>
    <submittedName>
        <fullName evidence="7">VCBS</fullName>
    </submittedName>
</protein>
<evidence type="ECO:0000256" key="4">
    <source>
        <dbReference type="SAM" id="MobiDB-lite"/>
    </source>
</evidence>
<sequence length="682" mass="77542">MLNGHHHSLNGSSHHDASHRLRREAKRALKKTGFTSRQILCFLGVVVTVIQMFFAAKWLTSGTSGDDDDFDDSTIDYSAADVDENLEKTGKLTPTMMMGDDDTVSKSGPYKGLRVHDTKTDKYKNRGASGEETALDFWEKHFKLKQSVDWNDFAVILLMEHAKDVQNLTASLAPAISGHFDANNDGFVSRKEYNVFLRKFGVQGMQESLQFAVDASLDNFWRRDPMDRRKANPIGCAMYLDGQHTNHVELEASSDFHFNGAKPFAIEAWVRPHARPKNTDAEALKAYRFGGVVFSKYNRARRGQYFFQLEPDGHVFFHREVAPWGLRSTVTIPAGYYTHVAVTYGAGRSKIYINGTLRGSQREGAQAHDPATSVLIGAIHDQDKPASGFNGEIDELRVWNVDRTQTEIEQNMGKTLTGLEYGLLGYWPFDECSGWRARDKMGRHDAQLNGGRWVRTSINVKHNEKIVHCAVPGKCSIDEEEPRVTGANYIDSEQLRADYWKRAIRVMETQNRVNKKVIKELLMTMDTLTNRVRWLEKQDRVRKSQLKELKWRHGNVTEAIGLMRGNFTKAGFGFDGKDPLDLLNDLESGLKRKHFRMGLGNGEDEDEEDEDAFLDRNSKEDEDSNSNEDEDDEETVLHRVKARREKARLENLKLLGGDKEDEGEADKKSELHFPTKLVEVVF</sequence>
<dbReference type="InterPro" id="IPR006558">
    <property type="entry name" value="LamG-like"/>
</dbReference>
<dbReference type="KEGG" id="bpg:Bathy08g03630"/>
<evidence type="ECO:0000256" key="5">
    <source>
        <dbReference type="SAM" id="Phobius"/>
    </source>
</evidence>
<evidence type="ECO:0000256" key="1">
    <source>
        <dbReference type="ARBA" id="ARBA00022729"/>
    </source>
</evidence>
<keyword evidence="5" id="KW-0812">Transmembrane</keyword>
<dbReference type="PROSITE" id="PS50222">
    <property type="entry name" value="EF_HAND_2"/>
    <property type="match status" value="1"/>
</dbReference>
<dbReference type="eggNOG" id="ENOG502R76S">
    <property type="taxonomic scope" value="Eukaryota"/>
</dbReference>
<gene>
    <name evidence="7" type="ORF">Bathy08g03630</name>
</gene>
<keyword evidence="8" id="KW-1185">Reference proteome</keyword>
<dbReference type="Proteomes" id="UP000198341">
    <property type="component" value="Chromosome 8"/>
</dbReference>
<dbReference type="InterPro" id="IPR014741">
    <property type="entry name" value="Adaptor_Cbl_EF_hand-like"/>
</dbReference>
<dbReference type="PROSITE" id="PS00018">
    <property type="entry name" value="EF_HAND_1"/>
    <property type="match status" value="1"/>
</dbReference>
<organism evidence="7 8">
    <name type="scientific">Bathycoccus prasinos</name>
    <dbReference type="NCBI Taxonomy" id="41875"/>
    <lineage>
        <taxon>Eukaryota</taxon>
        <taxon>Viridiplantae</taxon>
        <taxon>Chlorophyta</taxon>
        <taxon>Mamiellophyceae</taxon>
        <taxon>Mamiellales</taxon>
        <taxon>Bathycoccaceae</taxon>
        <taxon>Bathycoccus</taxon>
    </lineage>
</organism>
<evidence type="ECO:0000256" key="3">
    <source>
        <dbReference type="ARBA" id="ARBA00023157"/>
    </source>
</evidence>
<keyword evidence="2" id="KW-0106">Calcium</keyword>
<feature type="compositionally biased region" description="Acidic residues" evidence="4">
    <location>
        <begin position="620"/>
        <end position="634"/>
    </location>
</feature>
<dbReference type="SMART" id="SM00560">
    <property type="entry name" value="LamGL"/>
    <property type="match status" value="1"/>
</dbReference>
<dbReference type="InterPro" id="IPR011992">
    <property type="entry name" value="EF-hand-dom_pair"/>
</dbReference>
<dbReference type="Gene3D" id="2.60.120.200">
    <property type="match status" value="1"/>
</dbReference>
<dbReference type="EMBL" id="FO082271">
    <property type="protein sequence ID" value="CCO17881.1"/>
    <property type="molecule type" value="Genomic_DNA"/>
</dbReference>
<keyword evidence="3" id="KW-1015">Disulfide bond</keyword>
<keyword evidence="5" id="KW-0472">Membrane</keyword>
<dbReference type="Pfam" id="PF13385">
    <property type="entry name" value="Laminin_G_3"/>
    <property type="match status" value="1"/>
</dbReference>
<feature type="domain" description="EF-hand" evidence="6">
    <location>
        <begin position="179"/>
        <end position="203"/>
    </location>
</feature>
<evidence type="ECO:0000313" key="8">
    <source>
        <dbReference type="Proteomes" id="UP000198341"/>
    </source>
</evidence>
<dbReference type="InterPro" id="IPR013320">
    <property type="entry name" value="ConA-like_dom_sf"/>
</dbReference>
<dbReference type="OrthoDB" id="2101621at2759"/>
<feature type="compositionally biased region" description="Acidic residues" evidence="4">
    <location>
        <begin position="602"/>
        <end position="612"/>
    </location>
</feature>
<keyword evidence="1" id="KW-0732">Signal</keyword>
<dbReference type="SUPFAM" id="SSF49899">
    <property type="entry name" value="Concanavalin A-like lectins/glucanases"/>
    <property type="match status" value="1"/>
</dbReference>
<dbReference type="GO" id="GO:0005509">
    <property type="term" value="F:calcium ion binding"/>
    <property type="evidence" value="ECO:0007669"/>
    <property type="project" value="InterPro"/>
</dbReference>
<feature type="region of interest" description="Disordered" evidence="4">
    <location>
        <begin position="1"/>
        <end position="21"/>
    </location>
</feature>
<accession>K8EIQ2</accession>
<dbReference type="InterPro" id="IPR018247">
    <property type="entry name" value="EF_Hand_1_Ca_BS"/>
</dbReference>
<proteinExistence type="predicted"/>
<dbReference type="Pfam" id="PF02761">
    <property type="entry name" value="Cbl_N2"/>
    <property type="match status" value="1"/>
</dbReference>
<feature type="region of interest" description="Disordered" evidence="4">
    <location>
        <begin position="651"/>
        <end position="670"/>
    </location>
</feature>
<feature type="transmembrane region" description="Helical" evidence="5">
    <location>
        <begin position="39"/>
        <end position="59"/>
    </location>
</feature>
<feature type="region of interest" description="Disordered" evidence="4">
    <location>
        <begin position="597"/>
        <end position="638"/>
    </location>
</feature>
<evidence type="ECO:0000313" key="7">
    <source>
        <dbReference type="EMBL" id="CCO17881.1"/>
    </source>
</evidence>
<evidence type="ECO:0000256" key="2">
    <source>
        <dbReference type="ARBA" id="ARBA00022837"/>
    </source>
</evidence>
<dbReference type="InterPro" id="IPR002048">
    <property type="entry name" value="EF_hand_dom"/>
</dbReference>
<dbReference type="RefSeq" id="XP_007511760.1">
    <property type="nucleotide sequence ID" value="XM_007511698.1"/>
</dbReference>
<reference evidence="7 8" key="1">
    <citation type="submission" date="2011-10" db="EMBL/GenBank/DDBJ databases">
        <authorList>
            <person name="Genoscope - CEA"/>
        </authorList>
    </citation>
    <scope>NUCLEOTIDE SEQUENCE [LARGE SCALE GENOMIC DNA]</scope>
    <source>
        <strain evidence="7 8">RCC 1105</strain>
    </source>
</reference>
<dbReference type="Gene3D" id="1.10.238.10">
    <property type="entry name" value="EF-hand"/>
    <property type="match status" value="1"/>
</dbReference>
<keyword evidence="5" id="KW-1133">Transmembrane helix</keyword>
<name>K8EIQ2_9CHLO</name>
<dbReference type="SUPFAM" id="SSF47473">
    <property type="entry name" value="EF-hand"/>
    <property type="match status" value="1"/>
</dbReference>
<evidence type="ECO:0000259" key="6">
    <source>
        <dbReference type="PROSITE" id="PS50222"/>
    </source>
</evidence>